<evidence type="ECO:0000256" key="1">
    <source>
        <dbReference type="SAM" id="MobiDB-lite"/>
    </source>
</evidence>
<evidence type="ECO:0000313" key="3">
    <source>
        <dbReference type="Proteomes" id="UP000268014"/>
    </source>
</evidence>
<feature type="compositionally biased region" description="Basic and acidic residues" evidence="1">
    <location>
        <begin position="58"/>
        <end position="71"/>
    </location>
</feature>
<accession>A0A0N4WM49</accession>
<reference evidence="4" key="1">
    <citation type="submission" date="2017-02" db="UniProtKB">
        <authorList>
            <consortium name="WormBaseParasite"/>
        </authorList>
    </citation>
    <scope>IDENTIFICATION</scope>
</reference>
<organism evidence="4">
    <name type="scientific">Haemonchus placei</name>
    <name type="common">Barber's pole worm</name>
    <dbReference type="NCBI Taxonomy" id="6290"/>
    <lineage>
        <taxon>Eukaryota</taxon>
        <taxon>Metazoa</taxon>
        <taxon>Ecdysozoa</taxon>
        <taxon>Nematoda</taxon>
        <taxon>Chromadorea</taxon>
        <taxon>Rhabditida</taxon>
        <taxon>Rhabditina</taxon>
        <taxon>Rhabditomorpha</taxon>
        <taxon>Strongyloidea</taxon>
        <taxon>Trichostrongylidae</taxon>
        <taxon>Haemonchus</taxon>
    </lineage>
</organism>
<dbReference type="EMBL" id="UZAF01017808">
    <property type="protein sequence ID" value="VDO45164.1"/>
    <property type="molecule type" value="Genomic_DNA"/>
</dbReference>
<dbReference type="WBParaSite" id="HPLM_0001226501-mRNA-1">
    <property type="protein sequence ID" value="HPLM_0001226501-mRNA-1"/>
    <property type="gene ID" value="HPLM_0001226501"/>
</dbReference>
<dbReference type="AlphaFoldDB" id="A0A0N4WM49"/>
<feature type="region of interest" description="Disordered" evidence="1">
    <location>
        <begin position="38"/>
        <end position="92"/>
    </location>
</feature>
<protein>
    <submittedName>
        <fullName evidence="2 4">Uncharacterized protein</fullName>
    </submittedName>
</protein>
<feature type="compositionally biased region" description="Acidic residues" evidence="1">
    <location>
        <begin position="80"/>
        <end position="92"/>
    </location>
</feature>
<keyword evidence="3" id="KW-1185">Reference proteome</keyword>
<gene>
    <name evidence="2" type="ORF">HPLM_LOCUS12257</name>
</gene>
<sequence length="128" mass="14771">MSQKHFWKVFKKSKFILKRKMPKAPFMTKRHRENRVVAAEGAAEPSGISKTVKKQKKNNSDGKKLKMKSMEDATVNEGSEGSDESETESEEIEVLIPEELREYAERFADSDVREVFLPKYSESRNRDG</sequence>
<evidence type="ECO:0000313" key="4">
    <source>
        <dbReference type="WBParaSite" id="HPLM_0001226501-mRNA-1"/>
    </source>
</evidence>
<name>A0A0N4WM49_HAEPC</name>
<dbReference type="Proteomes" id="UP000268014">
    <property type="component" value="Unassembled WGS sequence"/>
</dbReference>
<proteinExistence type="predicted"/>
<evidence type="ECO:0000313" key="2">
    <source>
        <dbReference type="EMBL" id="VDO45164.1"/>
    </source>
</evidence>
<reference evidence="2 3" key="2">
    <citation type="submission" date="2018-11" db="EMBL/GenBank/DDBJ databases">
        <authorList>
            <consortium name="Pathogen Informatics"/>
        </authorList>
    </citation>
    <scope>NUCLEOTIDE SEQUENCE [LARGE SCALE GENOMIC DNA]</scope>
    <source>
        <strain evidence="2 3">MHpl1</strain>
    </source>
</reference>